<evidence type="ECO:0000313" key="4">
    <source>
        <dbReference type="Proteomes" id="UP000289152"/>
    </source>
</evidence>
<evidence type="ECO:0000313" key="3">
    <source>
        <dbReference type="EMBL" id="RXK36817.1"/>
    </source>
</evidence>
<keyword evidence="4" id="KW-1185">Reference proteome</keyword>
<keyword evidence="2" id="KW-1133">Transmembrane helix</keyword>
<sequence length="307" mass="33711">MSSTTITTSNPSSPSPSPSNQVNVPTSTVIAIGVGFVSFALLVLLFTILLRIRRIRRLARTRASEGPVRFRETWEREGGWWGFWHTGDQMAVGAGGHGTGVGMRTELWRRRRLEELVRYLGEEEVEEPKMWEIGMKDDVGVVGFGDMKPLSILTSPKPLDTGGWYPSSLPDPTLSLNVLISLPTHNKSEEEIPDVVIGTTTLLPLVPHPPQLNSLKNPSALQVPSGKAATVKTGTLSKPERPGVMAISGKSYKIGGLGESGIPNDVSKSAIEEKEELEYLENSHQRARWERDREGEWRIQGLGLNDG</sequence>
<name>A0A4V1M3G8_TREME</name>
<accession>A0A4V1M3G8</accession>
<dbReference type="EMBL" id="SDIL01000086">
    <property type="protein sequence ID" value="RXK36817.1"/>
    <property type="molecule type" value="Genomic_DNA"/>
</dbReference>
<dbReference type="Proteomes" id="UP000289152">
    <property type="component" value="Unassembled WGS sequence"/>
</dbReference>
<keyword evidence="2" id="KW-0812">Transmembrane</keyword>
<reference evidence="3 4" key="1">
    <citation type="submission" date="2016-06" db="EMBL/GenBank/DDBJ databases">
        <title>Evolution of pathogenesis and genome organization in the Tremellales.</title>
        <authorList>
            <person name="Cuomo C."/>
            <person name="Litvintseva A."/>
            <person name="Heitman J."/>
            <person name="Chen Y."/>
            <person name="Sun S."/>
            <person name="Springer D."/>
            <person name="Dromer F."/>
            <person name="Young S."/>
            <person name="Zeng Q."/>
            <person name="Chapman S."/>
            <person name="Gujja S."/>
            <person name="Saif S."/>
            <person name="Birren B."/>
        </authorList>
    </citation>
    <scope>NUCLEOTIDE SEQUENCE [LARGE SCALE GENOMIC DNA]</scope>
    <source>
        <strain evidence="3 4">ATCC 28783</strain>
    </source>
</reference>
<feature type="transmembrane region" description="Helical" evidence="2">
    <location>
        <begin position="29"/>
        <end position="52"/>
    </location>
</feature>
<organism evidence="3 4">
    <name type="scientific">Tremella mesenterica</name>
    <name type="common">Jelly fungus</name>
    <dbReference type="NCBI Taxonomy" id="5217"/>
    <lineage>
        <taxon>Eukaryota</taxon>
        <taxon>Fungi</taxon>
        <taxon>Dikarya</taxon>
        <taxon>Basidiomycota</taxon>
        <taxon>Agaricomycotina</taxon>
        <taxon>Tremellomycetes</taxon>
        <taxon>Tremellales</taxon>
        <taxon>Tremellaceae</taxon>
        <taxon>Tremella</taxon>
    </lineage>
</organism>
<comment type="caution">
    <text evidence="3">The sequence shown here is derived from an EMBL/GenBank/DDBJ whole genome shotgun (WGS) entry which is preliminary data.</text>
</comment>
<gene>
    <name evidence="3" type="ORF">M231_05901</name>
</gene>
<keyword evidence="2" id="KW-0472">Membrane</keyword>
<protein>
    <submittedName>
        <fullName evidence="3">Uncharacterized protein</fullName>
    </submittedName>
</protein>
<proteinExistence type="predicted"/>
<dbReference type="VEuPathDB" id="FungiDB:TREMEDRAFT_61405"/>
<evidence type="ECO:0000256" key="2">
    <source>
        <dbReference type="SAM" id="Phobius"/>
    </source>
</evidence>
<evidence type="ECO:0000256" key="1">
    <source>
        <dbReference type="SAM" id="MobiDB-lite"/>
    </source>
</evidence>
<dbReference type="AlphaFoldDB" id="A0A4V1M3G8"/>
<feature type="region of interest" description="Disordered" evidence="1">
    <location>
        <begin position="1"/>
        <end position="22"/>
    </location>
</feature>
<dbReference type="InParanoid" id="A0A4V1M3G8"/>